<keyword evidence="3" id="KW-1185">Reference proteome</keyword>
<proteinExistence type="predicted"/>
<dbReference type="InterPro" id="IPR005184">
    <property type="entry name" value="DUF306_Meta_HslJ"/>
</dbReference>
<sequence>MTQRLASAAALLLATIALVACGSLREAIPRPATPPPARPAMTGIGVGLGLHGRFLIPCVGTGADQSPAPDPRPAPPGSWITFDTRGHVSGNDGVNDWTGTYTEQGNVLRVHLLGATAVGSLSTAPWHQAFSELEAGKPVTFMWSDDSPSTPPALALQVGEFVINTRGRC</sequence>
<gene>
    <name evidence="2" type="ORF">Back2_00870</name>
</gene>
<dbReference type="Proteomes" id="UP000271573">
    <property type="component" value="Chromosome"/>
</dbReference>
<dbReference type="AlphaFoldDB" id="A0A3G9IAN3"/>
<dbReference type="EMBL" id="AP019307">
    <property type="protein sequence ID" value="BBH15800.1"/>
    <property type="molecule type" value="Genomic_DNA"/>
</dbReference>
<evidence type="ECO:0000259" key="1">
    <source>
        <dbReference type="Pfam" id="PF03724"/>
    </source>
</evidence>
<evidence type="ECO:0000313" key="2">
    <source>
        <dbReference type="EMBL" id="BBH15800.1"/>
    </source>
</evidence>
<dbReference type="RefSeq" id="WP_125565716.1">
    <property type="nucleotide sequence ID" value="NZ_AP019307.1"/>
</dbReference>
<dbReference type="Pfam" id="PF03724">
    <property type="entry name" value="META"/>
    <property type="match status" value="1"/>
</dbReference>
<dbReference type="InterPro" id="IPR038670">
    <property type="entry name" value="HslJ-like_sf"/>
</dbReference>
<reference evidence="2 3" key="1">
    <citation type="submission" date="2018-11" db="EMBL/GenBank/DDBJ databases">
        <title>Complete genome sequence of Nocardioides baekrokdamisoli strain KCTC 39748.</title>
        <authorList>
            <person name="Kang S.W."/>
            <person name="Lee K.C."/>
            <person name="Kim K.K."/>
            <person name="Kim J.S."/>
            <person name="Kim D.S."/>
            <person name="Ko S.H."/>
            <person name="Yang S.H."/>
            <person name="Shin Y.K."/>
            <person name="Lee J.S."/>
        </authorList>
    </citation>
    <scope>NUCLEOTIDE SEQUENCE [LARGE SCALE GENOMIC DNA]</scope>
    <source>
        <strain evidence="2 3">KCTC 39748</strain>
    </source>
</reference>
<name>A0A3G9IAN3_9ACTN</name>
<evidence type="ECO:0000313" key="3">
    <source>
        <dbReference type="Proteomes" id="UP000271573"/>
    </source>
</evidence>
<organism evidence="2 3">
    <name type="scientific">Nocardioides baekrokdamisoli</name>
    <dbReference type="NCBI Taxonomy" id="1804624"/>
    <lineage>
        <taxon>Bacteria</taxon>
        <taxon>Bacillati</taxon>
        <taxon>Actinomycetota</taxon>
        <taxon>Actinomycetes</taxon>
        <taxon>Propionibacteriales</taxon>
        <taxon>Nocardioidaceae</taxon>
        <taxon>Nocardioides</taxon>
    </lineage>
</organism>
<dbReference type="Gene3D" id="2.40.128.270">
    <property type="match status" value="1"/>
</dbReference>
<accession>A0A3G9IAN3</accession>
<feature type="domain" description="DUF306" evidence="1">
    <location>
        <begin position="64"/>
        <end position="118"/>
    </location>
</feature>
<dbReference type="KEGG" id="nbe:Back2_00870"/>
<dbReference type="PROSITE" id="PS51257">
    <property type="entry name" value="PROKAR_LIPOPROTEIN"/>
    <property type="match status" value="1"/>
</dbReference>
<protein>
    <recommendedName>
        <fullName evidence="1">DUF306 domain-containing protein</fullName>
    </recommendedName>
</protein>